<keyword evidence="3" id="KW-1185">Reference proteome</keyword>
<dbReference type="Proteomes" id="UP000190774">
    <property type="component" value="Unassembled WGS sequence"/>
</dbReference>
<gene>
    <name evidence="2" type="ORF">SAMN02745166_05079</name>
</gene>
<proteinExistence type="predicted"/>
<feature type="transmembrane region" description="Helical" evidence="1">
    <location>
        <begin position="166"/>
        <end position="189"/>
    </location>
</feature>
<evidence type="ECO:0000313" key="2">
    <source>
        <dbReference type="EMBL" id="SKB09012.1"/>
    </source>
</evidence>
<name>A0A1T4Z4N1_9BACT</name>
<organism evidence="2 3">
    <name type="scientific">Prosthecobacter debontii</name>
    <dbReference type="NCBI Taxonomy" id="48467"/>
    <lineage>
        <taxon>Bacteria</taxon>
        <taxon>Pseudomonadati</taxon>
        <taxon>Verrucomicrobiota</taxon>
        <taxon>Verrucomicrobiia</taxon>
        <taxon>Verrucomicrobiales</taxon>
        <taxon>Verrucomicrobiaceae</taxon>
        <taxon>Prosthecobacter</taxon>
    </lineage>
</organism>
<dbReference type="AlphaFoldDB" id="A0A1T4Z4N1"/>
<keyword evidence="1" id="KW-0812">Transmembrane</keyword>
<keyword evidence="1" id="KW-1133">Transmembrane helix</keyword>
<protein>
    <submittedName>
        <fullName evidence="2">Uncharacterized protein</fullName>
    </submittedName>
</protein>
<sequence length="217" mass="24653">MAKAPAGPRYIPAPRGKETVPGFENTAEHFKIYVEVRKAVNEEIRVRSRRRWVILTQMTALYVTVIAGLFVLATQGPALMPDVYPLLLMLMLTVMSGMVFARAILDESQIVVHRAYLRDLDEIFGLQVRDGQPWARFLEWCSVDANDHDFVDVNNMDLPKPNRSRIMAYGVWLGFLWLITAAFLVALPLKTLDGQERPTYFQHFIDSFPGIAKGKGK</sequence>
<accession>A0A1T4Z4N1</accession>
<keyword evidence="1" id="KW-0472">Membrane</keyword>
<evidence type="ECO:0000256" key="1">
    <source>
        <dbReference type="SAM" id="Phobius"/>
    </source>
</evidence>
<evidence type="ECO:0000313" key="3">
    <source>
        <dbReference type="Proteomes" id="UP000190774"/>
    </source>
</evidence>
<dbReference type="EMBL" id="FUYE01000032">
    <property type="protein sequence ID" value="SKB09012.1"/>
    <property type="molecule type" value="Genomic_DNA"/>
</dbReference>
<reference evidence="3" key="1">
    <citation type="submission" date="2017-02" db="EMBL/GenBank/DDBJ databases">
        <authorList>
            <person name="Varghese N."/>
            <person name="Submissions S."/>
        </authorList>
    </citation>
    <scope>NUCLEOTIDE SEQUENCE [LARGE SCALE GENOMIC DNA]</scope>
    <source>
        <strain evidence="3">ATCC 700200</strain>
    </source>
</reference>
<feature type="transmembrane region" description="Helical" evidence="1">
    <location>
        <begin position="52"/>
        <end position="72"/>
    </location>
</feature>
<feature type="transmembrane region" description="Helical" evidence="1">
    <location>
        <begin position="84"/>
        <end position="105"/>
    </location>
</feature>